<proteinExistence type="predicted"/>
<accession>D2RIA8</accession>
<dbReference type="PaxDb" id="572546-Arcpr_0972"/>
<gene>
    <name evidence="1" type="ordered locus">Arcpr_0972</name>
</gene>
<protein>
    <submittedName>
        <fullName evidence="1">Uncharacterized protein</fullName>
    </submittedName>
</protein>
<dbReference type="AlphaFoldDB" id="D2RIA8"/>
<dbReference type="HOGENOM" id="CLU_3353800_0_0_2"/>
<evidence type="ECO:0000313" key="1">
    <source>
        <dbReference type="EMBL" id="ADB58033.1"/>
    </source>
</evidence>
<keyword evidence="2" id="KW-1185">Reference proteome</keyword>
<dbReference type="KEGG" id="apo:Arcpr_0972"/>
<evidence type="ECO:0000313" key="2">
    <source>
        <dbReference type="Proteomes" id="UP000001901"/>
    </source>
</evidence>
<dbReference type="Proteomes" id="UP000001901">
    <property type="component" value="Chromosome"/>
</dbReference>
<reference evidence="1 2" key="1">
    <citation type="journal article" date="2010" name="Stand. Genomic Sci.">
        <title>Complete genome sequence of Archaeoglobus profundus type strain (AV18).</title>
        <authorList>
            <person name="von Jan M."/>
            <person name="Lapidus A."/>
            <person name="Del Rio T.G."/>
            <person name="Copeland A."/>
            <person name="Tice H."/>
            <person name="Cheng J.F."/>
            <person name="Lucas S."/>
            <person name="Chen F."/>
            <person name="Nolan M."/>
            <person name="Goodwin L."/>
            <person name="Han C."/>
            <person name="Pitluck S."/>
            <person name="Liolios K."/>
            <person name="Ivanova N."/>
            <person name="Mavromatis K."/>
            <person name="Ovchinnikova G."/>
            <person name="Chertkov O."/>
            <person name="Pati A."/>
            <person name="Chen A."/>
            <person name="Palaniappan K."/>
            <person name="Land M."/>
            <person name="Hauser L."/>
            <person name="Chang Y.J."/>
            <person name="Jeffries C.D."/>
            <person name="Saunders E."/>
            <person name="Brettin T."/>
            <person name="Detter J.C."/>
            <person name="Chain P."/>
            <person name="Eichinger K."/>
            <person name="Huber H."/>
            <person name="Spring S."/>
            <person name="Rohde M."/>
            <person name="Goker M."/>
            <person name="Wirth R."/>
            <person name="Woyke T."/>
            <person name="Bristow J."/>
            <person name="Eisen J.A."/>
            <person name="Markowitz V."/>
            <person name="Hugenholtz P."/>
            <person name="Kyrpides N.C."/>
            <person name="Klenk H.P."/>
        </authorList>
    </citation>
    <scope>NUCLEOTIDE SEQUENCE [LARGE SCALE GENOMIC DNA]</scope>
    <source>
        <strain evidence="2">DSM 5631 / JCM 9629 / NBRC 100127 / Av18</strain>
    </source>
</reference>
<sequence length="36" mass="4211">MPTALKLYTPFESLRFRDEVGEEIEGRARKLETRNG</sequence>
<dbReference type="STRING" id="572546.Arcpr_0972"/>
<name>D2RIA8_ARCPA</name>
<organism evidence="1 2">
    <name type="scientific">Archaeoglobus profundus (strain DSM 5631 / JCM 9629 / NBRC 100127 / Av18)</name>
    <dbReference type="NCBI Taxonomy" id="572546"/>
    <lineage>
        <taxon>Archaea</taxon>
        <taxon>Methanobacteriati</taxon>
        <taxon>Methanobacteriota</taxon>
        <taxon>Archaeoglobi</taxon>
        <taxon>Archaeoglobales</taxon>
        <taxon>Archaeoglobaceae</taxon>
        <taxon>Archaeoglobus</taxon>
    </lineage>
</organism>
<dbReference type="EMBL" id="CP001857">
    <property type="protein sequence ID" value="ADB58033.1"/>
    <property type="molecule type" value="Genomic_DNA"/>
</dbReference>